<accession>A0A9X3PLB2</accession>
<dbReference type="Proteomes" id="UP001183604">
    <property type="component" value="Unassembled WGS sequence"/>
</dbReference>
<feature type="chain" id="PRO_5040853675" description="non-reducing end alpha-L-arabinofuranosidase" evidence="8">
    <location>
        <begin position="32"/>
        <end position="369"/>
    </location>
</feature>
<evidence type="ECO:0000256" key="8">
    <source>
        <dbReference type="SAM" id="SignalP"/>
    </source>
</evidence>
<organism evidence="9 11">
    <name type="scientific">Glycomyces lechevalierae</name>
    <dbReference type="NCBI Taxonomy" id="256034"/>
    <lineage>
        <taxon>Bacteria</taxon>
        <taxon>Bacillati</taxon>
        <taxon>Actinomycetota</taxon>
        <taxon>Actinomycetes</taxon>
        <taxon>Glycomycetales</taxon>
        <taxon>Glycomycetaceae</taxon>
        <taxon>Glycomyces</taxon>
    </lineage>
</organism>
<comment type="subcellular location">
    <subcellularLocation>
        <location evidence="2">Secreted</location>
    </subcellularLocation>
</comment>
<dbReference type="GO" id="GO:0046556">
    <property type="term" value="F:alpha-L-arabinofuranosidase activity"/>
    <property type="evidence" value="ECO:0007669"/>
    <property type="project" value="UniProtKB-EC"/>
</dbReference>
<evidence type="ECO:0000256" key="1">
    <source>
        <dbReference type="ARBA" id="ARBA00001462"/>
    </source>
</evidence>
<dbReference type="GO" id="GO:0005576">
    <property type="term" value="C:extracellular region"/>
    <property type="evidence" value="ECO:0007669"/>
    <property type="project" value="UniProtKB-SubCell"/>
</dbReference>
<comment type="catalytic activity">
    <reaction evidence="1">
        <text>Hydrolysis of terminal non-reducing alpha-L-arabinofuranoside residues in alpha-L-arabinosides.</text>
        <dbReference type="EC" id="3.2.1.55"/>
    </reaction>
</comment>
<keyword evidence="5 8" id="KW-0732">Signal</keyword>
<proteinExistence type="predicted"/>
<evidence type="ECO:0000256" key="5">
    <source>
        <dbReference type="ARBA" id="ARBA00022729"/>
    </source>
</evidence>
<dbReference type="RefSeq" id="WP_270122494.1">
    <property type="nucleotide sequence ID" value="NZ_BAAAOM010000001.1"/>
</dbReference>
<dbReference type="CDD" id="cd08987">
    <property type="entry name" value="GH62"/>
    <property type="match status" value="1"/>
</dbReference>
<feature type="signal peptide" evidence="8">
    <location>
        <begin position="1"/>
        <end position="31"/>
    </location>
</feature>
<keyword evidence="12" id="KW-1185">Reference proteome</keyword>
<evidence type="ECO:0000313" key="9">
    <source>
        <dbReference type="EMBL" id="MDA1386029.1"/>
    </source>
</evidence>
<keyword evidence="6 9" id="KW-0378">Hydrolase</keyword>
<dbReference type="EMBL" id="JAPZVQ010000007">
    <property type="protein sequence ID" value="MDA1386029.1"/>
    <property type="molecule type" value="Genomic_DNA"/>
</dbReference>
<name>A0A9X3PLB2_9ACTN</name>
<evidence type="ECO:0000256" key="6">
    <source>
        <dbReference type="ARBA" id="ARBA00022801"/>
    </source>
</evidence>
<gene>
    <name evidence="10" type="ORF">J2S69_004533</name>
    <name evidence="9" type="ORF">O2L01_13630</name>
</gene>
<evidence type="ECO:0000313" key="12">
    <source>
        <dbReference type="Proteomes" id="UP001183604"/>
    </source>
</evidence>
<keyword evidence="4" id="KW-0964">Secreted</keyword>
<reference evidence="10 12" key="2">
    <citation type="submission" date="2023-07" db="EMBL/GenBank/DDBJ databases">
        <title>Sequencing the genomes of 1000 actinobacteria strains.</title>
        <authorList>
            <person name="Klenk H.-P."/>
        </authorList>
    </citation>
    <scope>NUCLEOTIDE SEQUENCE [LARGE SCALE GENOMIC DNA]</scope>
    <source>
        <strain evidence="10 12">DSM 44724</strain>
    </source>
</reference>
<dbReference type="EC" id="3.2.1.55" evidence="3"/>
<keyword evidence="7 10" id="KW-0326">Glycosidase</keyword>
<evidence type="ECO:0000256" key="4">
    <source>
        <dbReference type="ARBA" id="ARBA00022525"/>
    </source>
</evidence>
<dbReference type="InterPro" id="IPR005193">
    <property type="entry name" value="GH62_arabinosidase"/>
</dbReference>
<dbReference type="Gene3D" id="2.115.10.20">
    <property type="entry name" value="Glycosyl hydrolase domain, family 43"/>
    <property type="match status" value="1"/>
</dbReference>
<dbReference type="PANTHER" id="PTHR40631">
    <property type="entry name" value="ALPHA-L-ARABINOFURANOSIDASE AXHA-2-RELATED"/>
    <property type="match status" value="1"/>
</dbReference>
<evidence type="ECO:0000256" key="7">
    <source>
        <dbReference type="ARBA" id="ARBA00023295"/>
    </source>
</evidence>
<dbReference type="EMBL" id="JAVDYD010000001">
    <property type="protein sequence ID" value="MDR7340814.1"/>
    <property type="molecule type" value="Genomic_DNA"/>
</dbReference>
<protein>
    <recommendedName>
        <fullName evidence="3">non-reducing end alpha-L-arabinofuranosidase</fullName>
        <ecNumber evidence="3">3.2.1.55</ecNumber>
    </recommendedName>
</protein>
<evidence type="ECO:0000256" key="3">
    <source>
        <dbReference type="ARBA" id="ARBA00012670"/>
    </source>
</evidence>
<evidence type="ECO:0000313" key="10">
    <source>
        <dbReference type="EMBL" id="MDR7340814.1"/>
    </source>
</evidence>
<dbReference type="Pfam" id="PF03664">
    <property type="entry name" value="Glyco_hydro_62"/>
    <property type="match status" value="1"/>
</dbReference>
<evidence type="ECO:0000256" key="2">
    <source>
        <dbReference type="ARBA" id="ARBA00004613"/>
    </source>
</evidence>
<evidence type="ECO:0000313" key="11">
    <source>
        <dbReference type="Proteomes" id="UP001145799"/>
    </source>
</evidence>
<dbReference type="AlphaFoldDB" id="A0A9X3PLB2"/>
<reference evidence="9" key="1">
    <citation type="submission" date="2022-12" db="EMBL/GenBank/DDBJ databases">
        <title>Gycomyces niveus sp.nov., a novel actinomycete isolated from soil in Shouguang.</title>
        <authorList>
            <person name="Yang X."/>
        </authorList>
    </citation>
    <scope>NUCLEOTIDE SEQUENCE</scope>
    <source>
        <strain evidence="9">DSM 44724</strain>
    </source>
</reference>
<comment type="caution">
    <text evidence="9">The sequence shown here is derived from an EMBL/GenBank/DDBJ whole genome shotgun (WGS) entry which is preliminary data.</text>
</comment>
<dbReference type="PANTHER" id="PTHR40631:SF2">
    <property type="entry name" value="ALPHA-L-ARABINOFURANOSIDASE"/>
    <property type="match status" value="1"/>
</dbReference>
<dbReference type="GO" id="GO:0046373">
    <property type="term" value="P:L-arabinose metabolic process"/>
    <property type="evidence" value="ECO:0007669"/>
    <property type="project" value="InterPro"/>
</dbReference>
<dbReference type="Proteomes" id="UP001145799">
    <property type="component" value="Unassembled WGS sequence"/>
</dbReference>
<sequence>MQRTLRNRVLGAATVLAVATTLASSALIANAQTTDGGTTGDGGADEVGAQALPTTYQWESTGPLIGPKPDATHDVVSAKDPTVVRYNDEWLVYNTVANTPEGHWSLAFTHFSDWSQAANAPVTYLDTNPNIGSRYAAAPQLFHFAPDDEWYLVYQTGPPSYSTSKNPADPMSWSAPKNFIDETPPIVEENSGGWLDFWNICDDSMCYLFAADDDGRVYRSETTIGEFPNGFRNTQIVLQDTRDLLFEGGAVYKVDNTDQYLLIWEAMGSNGRYYRSYLADGLTGQWQLQAGDQSAPFAGIANVTFPDGKWTADISHGELIRQGNDQTMQIDTGNLQFLYQGRDPSTDGMEYSQLPYRLGLLTLKSGASC</sequence>
<dbReference type="InterPro" id="IPR023296">
    <property type="entry name" value="Glyco_hydro_beta-prop_sf"/>
</dbReference>
<dbReference type="SUPFAM" id="SSF75005">
    <property type="entry name" value="Arabinanase/levansucrase/invertase"/>
    <property type="match status" value="1"/>
</dbReference>